<evidence type="ECO:0000313" key="2">
    <source>
        <dbReference type="Proteomes" id="UP000228380"/>
    </source>
</evidence>
<accession>A0A8B8J8K0</accession>
<sequence length="119" mass="14035">MASATMMTVGAPVFRSEYMFSEQHGGYIERRQLFLRSYHFSRKQSPRERVRRSLVRVRRLVWVRLRAARRLPRLLWVRLRSACWPSAPRRRRSFQRLAALQPRRSSASSSAAGVSDWSS</sequence>
<dbReference type="AlphaFoldDB" id="A0A8B8J8K0"/>
<dbReference type="OrthoDB" id="778157at2759"/>
<dbReference type="RefSeq" id="XP_026662918.2">
    <property type="nucleotide sequence ID" value="XM_026807117.2"/>
</dbReference>
<feature type="compositionally biased region" description="Low complexity" evidence="1">
    <location>
        <begin position="105"/>
        <end position="119"/>
    </location>
</feature>
<dbReference type="KEGG" id="pda:103713461"/>
<evidence type="ECO:0000256" key="1">
    <source>
        <dbReference type="SAM" id="MobiDB-lite"/>
    </source>
</evidence>
<name>A0A8B8J8K0_PHODC</name>
<keyword evidence="2" id="KW-1185">Reference proteome</keyword>
<organism evidence="2 3">
    <name type="scientific">Phoenix dactylifera</name>
    <name type="common">Date palm</name>
    <dbReference type="NCBI Taxonomy" id="42345"/>
    <lineage>
        <taxon>Eukaryota</taxon>
        <taxon>Viridiplantae</taxon>
        <taxon>Streptophyta</taxon>
        <taxon>Embryophyta</taxon>
        <taxon>Tracheophyta</taxon>
        <taxon>Spermatophyta</taxon>
        <taxon>Magnoliopsida</taxon>
        <taxon>Liliopsida</taxon>
        <taxon>Arecaceae</taxon>
        <taxon>Coryphoideae</taxon>
        <taxon>Phoeniceae</taxon>
        <taxon>Phoenix</taxon>
    </lineage>
</organism>
<evidence type="ECO:0000313" key="3">
    <source>
        <dbReference type="RefSeq" id="XP_026662918.2"/>
    </source>
</evidence>
<dbReference type="Proteomes" id="UP000228380">
    <property type="component" value="Unplaced"/>
</dbReference>
<proteinExistence type="predicted"/>
<feature type="region of interest" description="Disordered" evidence="1">
    <location>
        <begin position="99"/>
        <end position="119"/>
    </location>
</feature>
<protein>
    <submittedName>
        <fullName evidence="3">Uncharacterized protein LOC103713461</fullName>
    </submittedName>
</protein>
<reference evidence="3" key="1">
    <citation type="submission" date="2025-08" db="UniProtKB">
        <authorList>
            <consortium name="RefSeq"/>
        </authorList>
    </citation>
    <scope>IDENTIFICATION</scope>
    <source>
        <tissue evidence="3">Young leaves</tissue>
    </source>
</reference>
<dbReference type="GeneID" id="103713461"/>
<gene>
    <name evidence="3" type="primary">LOC103713461</name>
</gene>